<feature type="compositionally biased region" description="Polar residues" evidence="1">
    <location>
        <begin position="141"/>
        <end position="150"/>
    </location>
</feature>
<dbReference type="EMBL" id="AVOT02002726">
    <property type="protein sequence ID" value="MBW0471331.1"/>
    <property type="molecule type" value="Genomic_DNA"/>
</dbReference>
<reference evidence="2" key="1">
    <citation type="submission" date="2021-03" db="EMBL/GenBank/DDBJ databases">
        <title>Draft genome sequence of rust myrtle Austropuccinia psidii MF-1, a brazilian biotype.</title>
        <authorList>
            <person name="Quecine M.C."/>
            <person name="Pachon D.M.R."/>
            <person name="Bonatelli M.L."/>
            <person name="Correr F.H."/>
            <person name="Franceschini L.M."/>
            <person name="Leite T.F."/>
            <person name="Margarido G.R.A."/>
            <person name="Almeida C.A."/>
            <person name="Ferrarezi J.A."/>
            <person name="Labate C.A."/>
        </authorList>
    </citation>
    <scope>NUCLEOTIDE SEQUENCE</scope>
    <source>
        <strain evidence="2">MF-1</strain>
    </source>
</reference>
<protein>
    <submittedName>
        <fullName evidence="2">Uncharacterized protein</fullName>
    </submittedName>
</protein>
<feature type="compositionally biased region" description="Basic residues" evidence="1">
    <location>
        <begin position="183"/>
        <end position="193"/>
    </location>
</feature>
<feature type="region of interest" description="Disordered" evidence="1">
    <location>
        <begin position="55"/>
        <end position="89"/>
    </location>
</feature>
<evidence type="ECO:0000313" key="3">
    <source>
        <dbReference type="Proteomes" id="UP000765509"/>
    </source>
</evidence>
<feature type="region of interest" description="Disordered" evidence="1">
    <location>
        <begin position="141"/>
        <end position="208"/>
    </location>
</feature>
<gene>
    <name evidence="2" type="ORF">O181_011046</name>
</gene>
<proteinExistence type="predicted"/>
<evidence type="ECO:0000256" key="1">
    <source>
        <dbReference type="SAM" id="MobiDB-lite"/>
    </source>
</evidence>
<dbReference type="Proteomes" id="UP000765509">
    <property type="component" value="Unassembled WGS sequence"/>
</dbReference>
<keyword evidence="3" id="KW-1185">Reference proteome</keyword>
<accession>A0A9Q3BS66</accession>
<evidence type="ECO:0000313" key="2">
    <source>
        <dbReference type="EMBL" id="MBW0471331.1"/>
    </source>
</evidence>
<dbReference type="AlphaFoldDB" id="A0A9Q3BS66"/>
<sequence>MSPINLRNLGLQRNQQENRPGFVRVRILGSGNHGHHNRWKDTEVNHTHIAIHPSIQWEPQTGGLEGYGSSSSGPRTPEISIPMENGQQEVQPSFTLGRTGMILPEGWNPNRKFKLLEEREARIRENQANIEAIEEELNQKEQNQIPSGSQEVELPNSPVASDHSAIRRSVAKTKHSSQSQVLSRRRKGSKGKNKTSFNQRKKESDPMIQKIWDLVKEVQNSKK</sequence>
<comment type="caution">
    <text evidence="2">The sequence shown here is derived from an EMBL/GenBank/DDBJ whole genome shotgun (WGS) entry which is preliminary data.</text>
</comment>
<name>A0A9Q3BS66_9BASI</name>
<organism evidence="2 3">
    <name type="scientific">Austropuccinia psidii MF-1</name>
    <dbReference type="NCBI Taxonomy" id="1389203"/>
    <lineage>
        <taxon>Eukaryota</taxon>
        <taxon>Fungi</taxon>
        <taxon>Dikarya</taxon>
        <taxon>Basidiomycota</taxon>
        <taxon>Pucciniomycotina</taxon>
        <taxon>Pucciniomycetes</taxon>
        <taxon>Pucciniales</taxon>
        <taxon>Sphaerophragmiaceae</taxon>
        <taxon>Austropuccinia</taxon>
    </lineage>
</organism>